<sequence>MAFTPSQFLRETSNVVVRDQQHAARLFTDDQFRLAPKHKFLFHVAFSINPAALQNIDLAQRHKNEINMLVKSCDLPSFTISTETLNQYNRKKNIQTTHKFNNINILFHDDNMGLINSLWQNYYTYYYADPSSAADTTGAYNRNATKNFSYIVNTYGLDNNSTQPFFNKITIYQMARHEYVSYTLHNPIITSWNHNKVDYSQNATHDNAMQLQYEAVSYGKGMVSTTSADGISTNTGEVDGFAVEHYDKASSPLQGGGGVGRINPSFTNAGNVTSNAPSFISNLVNTVNGYQNSQELPQAAPSSKISNIIQTAQQGVSGVQGIAFPVANTISSSIASLIKL</sequence>
<organism evidence="2">
    <name type="scientific">uncultured Caudovirales phage</name>
    <dbReference type="NCBI Taxonomy" id="2100421"/>
    <lineage>
        <taxon>Viruses</taxon>
        <taxon>Duplodnaviria</taxon>
        <taxon>Heunggongvirae</taxon>
        <taxon>Uroviricota</taxon>
        <taxon>Caudoviricetes</taxon>
        <taxon>Peduoviridae</taxon>
        <taxon>Maltschvirus</taxon>
        <taxon>Maltschvirus maltsch</taxon>
    </lineage>
</organism>
<evidence type="ECO:0000313" key="2">
    <source>
        <dbReference type="EMBL" id="CAB5209273.1"/>
    </source>
</evidence>
<proteinExistence type="predicted"/>
<gene>
    <name evidence="2" type="ORF">UFOVP181_396</name>
    <name evidence="1" type="ORF">UFOVP57_243</name>
</gene>
<accession>A0A6J7WHH5</accession>
<dbReference type="EMBL" id="LR798231">
    <property type="protein sequence ID" value="CAB5209273.1"/>
    <property type="molecule type" value="Genomic_DNA"/>
</dbReference>
<protein>
    <submittedName>
        <fullName evidence="2">Uncharacterized protein</fullName>
    </submittedName>
</protein>
<evidence type="ECO:0000313" key="1">
    <source>
        <dbReference type="EMBL" id="CAB4125842.1"/>
    </source>
</evidence>
<dbReference type="EMBL" id="LR796187">
    <property type="protein sequence ID" value="CAB4125842.1"/>
    <property type="molecule type" value="Genomic_DNA"/>
</dbReference>
<name>A0A6J7WHH5_9CAUD</name>
<reference evidence="2" key="1">
    <citation type="submission" date="2020-05" db="EMBL/GenBank/DDBJ databases">
        <authorList>
            <person name="Chiriac C."/>
            <person name="Salcher M."/>
            <person name="Ghai R."/>
            <person name="Kavagutti S V."/>
        </authorList>
    </citation>
    <scope>NUCLEOTIDE SEQUENCE</scope>
</reference>